<comment type="caution">
    <text evidence="16">The sequence shown here is derived from an EMBL/GenBank/DDBJ whole genome shotgun (WGS) entry which is preliminary data.</text>
</comment>
<keyword evidence="3" id="KW-0597">Phosphoprotein</keyword>
<evidence type="ECO:0000256" key="14">
    <source>
        <dbReference type="SAM" id="MobiDB-lite"/>
    </source>
</evidence>
<evidence type="ECO:0000256" key="4">
    <source>
        <dbReference type="ARBA" id="ARBA00022723"/>
    </source>
</evidence>
<dbReference type="Pfam" id="PF04438">
    <property type="entry name" value="zf-HIT"/>
    <property type="match status" value="1"/>
</dbReference>
<accession>A0A9W8A8C9</accession>
<dbReference type="GO" id="GO:0048254">
    <property type="term" value="P:snoRNA localization"/>
    <property type="evidence" value="ECO:0007669"/>
    <property type="project" value="TreeGrafter"/>
</dbReference>
<dbReference type="GO" id="GO:0005634">
    <property type="term" value="C:nucleus"/>
    <property type="evidence" value="ECO:0007669"/>
    <property type="project" value="TreeGrafter"/>
</dbReference>
<dbReference type="PANTHER" id="PTHR13483">
    <property type="entry name" value="BOX C_D SNORNA PROTEIN 1-RELATED"/>
    <property type="match status" value="1"/>
</dbReference>
<keyword evidence="7" id="KW-0832">Ubl conjugation</keyword>
<dbReference type="InterPro" id="IPR007529">
    <property type="entry name" value="Znf_HIT"/>
</dbReference>
<evidence type="ECO:0000256" key="5">
    <source>
        <dbReference type="ARBA" id="ARBA00022771"/>
    </source>
</evidence>
<comment type="function">
    <text evidence="8">Required for box C/D snoRNAs accumulation involved in snoRNA processing, snoRNA transport to the nucleolus and ribosome biogenesis.</text>
</comment>
<evidence type="ECO:0000256" key="12">
    <source>
        <dbReference type="ARBA" id="ARBA00077531"/>
    </source>
</evidence>
<feature type="region of interest" description="Disordered" evidence="14">
    <location>
        <begin position="86"/>
        <end position="107"/>
    </location>
</feature>
<dbReference type="GO" id="GO:0000463">
    <property type="term" value="P:maturation of LSU-rRNA from tricistronic rRNA transcript (SSU-rRNA, 5.8S rRNA, LSU-rRNA)"/>
    <property type="evidence" value="ECO:0007669"/>
    <property type="project" value="TreeGrafter"/>
</dbReference>
<keyword evidence="1" id="KW-1017">Isopeptide bond</keyword>
<dbReference type="CDD" id="cd23023">
    <property type="entry name" value="zf-HIT_BCD1"/>
    <property type="match status" value="1"/>
</dbReference>
<sequence>MNSPAGPSMGARPTCEICRTNEWKYRCPGCLLLTCSLPCSKEHKVRTGCSGKPTRNHYIPLKVFTEDDLRSDLLFLNDVIRASEHAHRDPAVSMPPPQRSKPNSPLERIRKSAAQRGVDLVLMPTGMKRRRENQTRWNNSLKALQWTLEFRFHHHQLPVPSEGGQGDKSVFNLQIDRVTDTLTWSTVLGSILDRPLKGYTYVTKVTVDPGTTQLKGGEPNRQRPEPMLPASIAAQFRPTDAPATLALLMANTSSAANAREYFRLDPEQPIHQSLSGKRIIEYPSIEVYTIQPDGLAVVTEPRAITAPLEPSKK</sequence>
<dbReference type="EMBL" id="JANBPT010000235">
    <property type="protein sequence ID" value="KAJ1925195.1"/>
    <property type="molecule type" value="Genomic_DNA"/>
</dbReference>
<evidence type="ECO:0000313" key="16">
    <source>
        <dbReference type="EMBL" id="KAJ1925195.1"/>
    </source>
</evidence>
<keyword evidence="2" id="KW-0690">Ribosome biogenesis</keyword>
<dbReference type="PANTHER" id="PTHR13483:SF3">
    <property type="entry name" value="BOX C_D SNORNA PROTEIN 1"/>
    <property type="match status" value="1"/>
</dbReference>
<protein>
    <recommendedName>
        <fullName evidence="11">Box C/D snoRNA protein 1</fullName>
    </recommendedName>
    <alternativeName>
        <fullName evidence="12">Zinc finger HIT domain-containing protein 6</fullName>
    </alternativeName>
</protein>
<dbReference type="GO" id="GO:0000492">
    <property type="term" value="P:box C/D snoRNP assembly"/>
    <property type="evidence" value="ECO:0007669"/>
    <property type="project" value="TreeGrafter"/>
</dbReference>
<dbReference type="PROSITE" id="PS51083">
    <property type="entry name" value="ZF_HIT"/>
    <property type="match status" value="1"/>
</dbReference>
<dbReference type="OrthoDB" id="272357at2759"/>
<reference evidence="16" key="1">
    <citation type="submission" date="2022-07" db="EMBL/GenBank/DDBJ databases">
        <title>Phylogenomic reconstructions and comparative analyses of Kickxellomycotina fungi.</title>
        <authorList>
            <person name="Reynolds N.K."/>
            <person name="Stajich J.E."/>
            <person name="Barry K."/>
            <person name="Grigoriev I.V."/>
            <person name="Crous P."/>
            <person name="Smith M.E."/>
        </authorList>
    </citation>
    <scope>NUCLEOTIDE SEQUENCE</scope>
    <source>
        <strain evidence="16">RSA 861</strain>
    </source>
</reference>
<organism evidence="16 17">
    <name type="scientific">Tieghemiomyces parasiticus</name>
    <dbReference type="NCBI Taxonomy" id="78921"/>
    <lineage>
        <taxon>Eukaryota</taxon>
        <taxon>Fungi</taxon>
        <taxon>Fungi incertae sedis</taxon>
        <taxon>Zoopagomycota</taxon>
        <taxon>Kickxellomycotina</taxon>
        <taxon>Dimargaritomycetes</taxon>
        <taxon>Dimargaritales</taxon>
        <taxon>Dimargaritaceae</taxon>
        <taxon>Tieghemiomyces</taxon>
    </lineage>
</organism>
<evidence type="ECO:0000256" key="10">
    <source>
        <dbReference type="ARBA" id="ARBA00061949"/>
    </source>
</evidence>
<name>A0A9W8A8C9_9FUNG</name>
<feature type="domain" description="HIT-type" evidence="15">
    <location>
        <begin position="15"/>
        <end position="49"/>
    </location>
</feature>
<evidence type="ECO:0000256" key="3">
    <source>
        <dbReference type="ARBA" id="ARBA00022553"/>
    </source>
</evidence>
<evidence type="ECO:0000256" key="9">
    <source>
        <dbReference type="ARBA" id="ARBA00049654"/>
    </source>
</evidence>
<evidence type="ECO:0000256" key="13">
    <source>
        <dbReference type="PROSITE-ProRule" id="PRU00453"/>
    </source>
</evidence>
<evidence type="ECO:0000256" key="1">
    <source>
        <dbReference type="ARBA" id="ARBA00022499"/>
    </source>
</evidence>
<evidence type="ECO:0000256" key="6">
    <source>
        <dbReference type="ARBA" id="ARBA00022833"/>
    </source>
</evidence>
<evidence type="ECO:0000256" key="2">
    <source>
        <dbReference type="ARBA" id="ARBA00022517"/>
    </source>
</evidence>
<keyword evidence="17" id="KW-1185">Reference proteome</keyword>
<comment type="subunit">
    <text evidence="10">Interacts with FBL, SNU13, NOP58, NUFIP1, RUVBL1, RUVBL2 and TAF9. Interacts (via HIT-type zinc finger) with the RUVBL1/RUVBL2 complex in the presence of ADP.</text>
</comment>
<dbReference type="FunFam" id="3.30.60.190:FF:000001">
    <property type="entry name" value="box C/D snoRNA protein 1"/>
    <property type="match status" value="1"/>
</dbReference>
<dbReference type="Pfam" id="PF25790">
    <property type="entry name" value="BCD1"/>
    <property type="match status" value="1"/>
</dbReference>
<dbReference type="GO" id="GO:0008270">
    <property type="term" value="F:zinc ion binding"/>
    <property type="evidence" value="ECO:0007669"/>
    <property type="project" value="UniProtKB-UniRule"/>
</dbReference>
<evidence type="ECO:0000259" key="15">
    <source>
        <dbReference type="PROSITE" id="PS51083"/>
    </source>
</evidence>
<evidence type="ECO:0000313" key="17">
    <source>
        <dbReference type="Proteomes" id="UP001150569"/>
    </source>
</evidence>
<evidence type="ECO:0000256" key="11">
    <source>
        <dbReference type="ARBA" id="ARBA00068630"/>
    </source>
</evidence>
<dbReference type="InterPro" id="IPR057721">
    <property type="entry name" value="BCD1_alpha/beta"/>
</dbReference>
<gene>
    <name evidence="16" type="ORF">IWQ60_004723</name>
</gene>
<dbReference type="Gene3D" id="3.30.60.190">
    <property type="match status" value="1"/>
</dbReference>
<keyword evidence="4" id="KW-0479">Metal-binding</keyword>
<dbReference type="Proteomes" id="UP001150569">
    <property type="component" value="Unassembled WGS sequence"/>
</dbReference>
<proteinExistence type="inferred from homology"/>
<dbReference type="InterPro" id="IPR051639">
    <property type="entry name" value="BCD1"/>
</dbReference>
<evidence type="ECO:0000256" key="8">
    <source>
        <dbReference type="ARBA" id="ARBA00049598"/>
    </source>
</evidence>
<dbReference type="SUPFAM" id="SSF144232">
    <property type="entry name" value="HIT/MYND zinc finger-like"/>
    <property type="match status" value="1"/>
</dbReference>
<dbReference type="AlphaFoldDB" id="A0A9W8A8C9"/>
<dbReference type="GO" id="GO:0070761">
    <property type="term" value="C:pre-snoRNP complex"/>
    <property type="evidence" value="ECO:0007669"/>
    <property type="project" value="TreeGrafter"/>
</dbReference>
<evidence type="ECO:0000256" key="7">
    <source>
        <dbReference type="ARBA" id="ARBA00022843"/>
    </source>
</evidence>
<keyword evidence="6" id="KW-0862">Zinc</keyword>
<keyword evidence="5 13" id="KW-0863">Zinc-finger</keyword>
<comment type="similarity">
    <text evidence="9">Belongs to the BCD1 family.</text>
</comment>